<organism evidence="1 2">
    <name type="scientific">Cymbomonas tetramitiformis</name>
    <dbReference type="NCBI Taxonomy" id="36881"/>
    <lineage>
        <taxon>Eukaryota</taxon>
        <taxon>Viridiplantae</taxon>
        <taxon>Chlorophyta</taxon>
        <taxon>Pyramimonadophyceae</taxon>
        <taxon>Pyramimonadales</taxon>
        <taxon>Pyramimonadaceae</taxon>
        <taxon>Cymbomonas</taxon>
    </lineage>
</organism>
<accession>A0AAE0GX86</accession>
<dbReference type="AlphaFoldDB" id="A0AAE0GX86"/>
<evidence type="ECO:0000313" key="1">
    <source>
        <dbReference type="EMBL" id="KAK3285081.1"/>
    </source>
</evidence>
<reference evidence="1 2" key="1">
    <citation type="journal article" date="2015" name="Genome Biol. Evol.">
        <title>Comparative Genomics of a Bacterivorous Green Alga Reveals Evolutionary Causalities and Consequences of Phago-Mixotrophic Mode of Nutrition.</title>
        <authorList>
            <person name="Burns J.A."/>
            <person name="Paasch A."/>
            <person name="Narechania A."/>
            <person name="Kim E."/>
        </authorList>
    </citation>
    <scope>NUCLEOTIDE SEQUENCE [LARGE SCALE GENOMIC DNA]</scope>
    <source>
        <strain evidence="1 2">PLY_AMNH</strain>
    </source>
</reference>
<protein>
    <submittedName>
        <fullName evidence="1">Uncharacterized protein</fullName>
    </submittedName>
</protein>
<sequence length="241" mass="27497">MPRDGPRTRFKLGINCIGKYRNHLHKPTTCLNCKNARPTTARNRTRHYTDLKKGEKDFGALVDFINPATHVEARMKRSMWNARNTLEKFCSRLATPKKTEVAALAEYIKVKNLSDLTIMDPLATSPTLVENFVQIPKNSNEKKEAKEAKEKPRRFKGEYFLGKGTKQNGDSKTPPVFFDPLALEHEERYRRKGGRLHIFCATVNHVRLLFPILNRSGKRVLRNDRAQSVGRGLPLASQTIG</sequence>
<dbReference type="EMBL" id="LGRX02001972">
    <property type="protein sequence ID" value="KAK3285081.1"/>
    <property type="molecule type" value="Genomic_DNA"/>
</dbReference>
<dbReference type="Proteomes" id="UP001190700">
    <property type="component" value="Unassembled WGS sequence"/>
</dbReference>
<keyword evidence="2" id="KW-1185">Reference proteome</keyword>
<proteinExistence type="predicted"/>
<gene>
    <name evidence="1" type="ORF">CYMTET_7297</name>
</gene>
<comment type="caution">
    <text evidence="1">The sequence shown here is derived from an EMBL/GenBank/DDBJ whole genome shotgun (WGS) entry which is preliminary data.</text>
</comment>
<name>A0AAE0GX86_9CHLO</name>
<evidence type="ECO:0000313" key="2">
    <source>
        <dbReference type="Proteomes" id="UP001190700"/>
    </source>
</evidence>